<feature type="domain" description="Ketoreductase" evidence="6">
    <location>
        <begin position="3"/>
        <end position="182"/>
    </location>
</feature>
<proteinExistence type="inferred from homology"/>
<dbReference type="PANTHER" id="PTHR43391:SF14">
    <property type="entry name" value="DEHYDROGENASE_REDUCTASE SDR FAMILY PROTEIN 7-LIKE"/>
    <property type="match status" value="1"/>
</dbReference>
<evidence type="ECO:0000313" key="7">
    <source>
        <dbReference type="EMBL" id="MBD3933655.1"/>
    </source>
</evidence>
<evidence type="ECO:0000256" key="5">
    <source>
        <dbReference type="SAM" id="MobiDB-lite"/>
    </source>
</evidence>
<dbReference type="SMART" id="SM00822">
    <property type="entry name" value="PKS_KR"/>
    <property type="match status" value="1"/>
</dbReference>
<evidence type="ECO:0000256" key="2">
    <source>
        <dbReference type="ARBA" id="ARBA00022857"/>
    </source>
</evidence>
<dbReference type="InterPro" id="IPR002347">
    <property type="entry name" value="SDR_fam"/>
</dbReference>
<dbReference type="SUPFAM" id="SSF51735">
    <property type="entry name" value="NAD(P)-binding Rossmann-fold domains"/>
    <property type="match status" value="1"/>
</dbReference>
<feature type="region of interest" description="Disordered" evidence="5">
    <location>
        <begin position="258"/>
        <end position="290"/>
    </location>
</feature>
<dbReference type="CDD" id="cd05233">
    <property type="entry name" value="SDR_c"/>
    <property type="match status" value="1"/>
</dbReference>
<dbReference type="PANTHER" id="PTHR43391">
    <property type="entry name" value="RETINOL DEHYDROGENASE-RELATED"/>
    <property type="match status" value="1"/>
</dbReference>
<dbReference type="Gene3D" id="3.40.50.720">
    <property type="entry name" value="NAD(P)-binding Rossmann-like Domain"/>
    <property type="match status" value="1"/>
</dbReference>
<keyword evidence="3" id="KW-0560">Oxidoreductase</keyword>
<dbReference type="Proteomes" id="UP000632289">
    <property type="component" value="Unassembled WGS sequence"/>
</dbReference>
<sequence>MSRRVLITGGASGLGAALAAAFTRAGDRVLVTDRTDPADRPGAPPPGEAFLRLDVTSDADWADAHTWVEEHWGGLDVLVNNAGVAAGGRIDVLPMDDWRWITDINLFGVVRGCRTFTPMMKRQGSGHIVNTASMAGLTHPPASGSYNAVKAAVVALSETLRYELAPYGVTTSVVCPSFFRTDLAASLPGSDPLMEQVATRLISRSPLDADQIAAKVMAGVRTGRPVILTDGPGRRAYWAKRLLRPLYDRQMYRFGQRIRQGEARAEQDGADRRHGTDRPTDEQRERERKA</sequence>
<feature type="compositionally biased region" description="Basic and acidic residues" evidence="5">
    <location>
        <begin position="259"/>
        <end position="290"/>
    </location>
</feature>
<dbReference type="InterPro" id="IPR036291">
    <property type="entry name" value="NAD(P)-bd_dom_sf"/>
</dbReference>
<organism evidence="7 8">
    <name type="scientific">Streptomyces chumphonensis</name>
    <dbReference type="NCBI Taxonomy" id="1214925"/>
    <lineage>
        <taxon>Bacteria</taxon>
        <taxon>Bacillati</taxon>
        <taxon>Actinomycetota</taxon>
        <taxon>Actinomycetes</taxon>
        <taxon>Kitasatosporales</taxon>
        <taxon>Streptomycetaceae</taxon>
        <taxon>Streptomyces</taxon>
    </lineage>
</organism>
<evidence type="ECO:0000256" key="3">
    <source>
        <dbReference type="ARBA" id="ARBA00023002"/>
    </source>
</evidence>
<accession>A0A927F116</accession>
<evidence type="ECO:0000259" key="6">
    <source>
        <dbReference type="SMART" id="SM00822"/>
    </source>
</evidence>
<dbReference type="EMBL" id="JACXYU010000011">
    <property type="protein sequence ID" value="MBD3933655.1"/>
    <property type="molecule type" value="Genomic_DNA"/>
</dbReference>
<keyword evidence="2" id="KW-0521">NADP</keyword>
<dbReference type="PRINTS" id="PR00081">
    <property type="entry name" value="GDHRDH"/>
</dbReference>
<evidence type="ECO:0000256" key="1">
    <source>
        <dbReference type="ARBA" id="ARBA00006484"/>
    </source>
</evidence>
<comment type="similarity">
    <text evidence="1 4">Belongs to the short-chain dehydrogenases/reductases (SDR) family.</text>
</comment>
<dbReference type="InterPro" id="IPR057326">
    <property type="entry name" value="KR_dom"/>
</dbReference>
<name>A0A927F116_9ACTN</name>
<dbReference type="PRINTS" id="PR00080">
    <property type="entry name" value="SDRFAMILY"/>
</dbReference>
<keyword evidence="8" id="KW-1185">Reference proteome</keyword>
<protein>
    <submittedName>
        <fullName evidence="7">SDR family NAD(P)-dependent oxidoreductase</fullName>
    </submittedName>
</protein>
<evidence type="ECO:0000256" key="4">
    <source>
        <dbReference type="RuleBase" id="RU000363"/>
    </source>
</evidence>
<gene>
    <name evidence="7" type="ORF">IF129_19115</name>
</gene>
<reference evidence="7" key="1">
    <citation type="submission" date="2020-09" db="EMBL/GenBank/DDBJ databases">
        <title>Secondary metabolite and genome analysis of marine Streptomyces chumphonensis KK1-2T.</title>
        <authorList>
            <person name="Phongsopitanun W."/>
            <person name="Kanchanasin P."/>
            <person name="Pittayakhajonwut P."/>
            <person name="Suwanborirux K."/>
            <person name="Tanasupawat S."/>
        </authorList>
    </citation>
    <scope>NUCLEOTIDE SEQUENCE</scope>
    <source>
        <strain evidence="7">KK1-2</strain>
    </source>
</reference>
<dbReference type="Pfam" id="PF00106">
    <property type="entry name" value="adh_short"/>
    <property type="match status" value="1"/>
</dbReference>
<dbReference type="GO" id="GO:0016491">
    <property type="term" value="F:oxidoreductase activity"/>
    <property type="evidence" value="ECO:0007669"/>
    <property type="project" value="UniProtKB-KW"/>
</dbReference>
<evidence type="ECO:0000313" key="8">
    <source>
        <dbReference type="Proteomes" id="UP000632289"/>
    </source>
</evidence>
<dbReference type="RefSeq" id="WP_191210959.1">
    <property type="nucleotide sequence ID" value="NZ_BAABKL010000033.1"/>
</dbReference>
<dbReference type="AlphaFoldDB" id="A0A927F116"/>
<comment type="caution">
    <text evidence="7">The sequence shown here is derived from an EMBL/GenBank/DDBJ whole genome shotgun (WGS) entry which is preliminary data.</text>
</comment>